<keyword evidence="2" id="KW-1185">Reference proteome</keyword>
<dbReference type="Proteomes" id="UP000032025">
    <property type="component" value="Unassembled WGS sequence"/>
</dbReference>
<dbReference type="EMBL" id="BBJS01000030">
    <property type="protein sequence ID" value="GAN14129.1"/>
    <property type="molecule type" value="Genomic_DNA"/>
</dbReference>
<sequence length="143" mass="15277">MTDPLGRVTLADCPPGPFLFDGELCFKTEYRAMVASGPVVDSPTSVRFVTTRYPDAYCMATGEMFWGGTTKHRDRAKLLVMPVTLPIVAAQSTRGPLFLYTGPMTACPGCGSTAWLVGRQSAECGRCGTALDLATPQASQVYA</sequence>
<evidence type="ECO:0000313" key="1">
    <source>
        <dbReference type="EMBL" id="GAN14129.1"/>
    </source>
</evidence>
<dbReference type="RefSeq" id="WP_128130552.1">
    <property type="nucleotide sequence ID" value="NZ_BBJS01000030.1"/>
</dbReference>
<reference evidence="1 2" key="1">
    <citation type="submission" date="2014-08" db="EMBL/GenBank/DDBJ databases">
        <title>Whole genome shotgun sequence of Sphingomonas paucimobilis NBRC 13935.</title>
        <authorList>
            <person name="Hosoyama A."/>
            <person name="Hashimoto M."/>
            <person name="Hosoyama Y."/>
            <person name="Noguchi M."/>
            <person name="Uohara A."/>
            <person name="Ohji S."/>
            <person name="Katano-Makiyama Y."/>
            <person name="Ichikawa N."/>
            <person name="Kimura A."/>
            <person name="Yamazoe A."/>
            <person name="Fujita N."/>
        </authorList>
    </citation>
    <scope>NUCLEOTIDE SEQUENCE [LARGE SCALE GENOMIC DNA]</scope>
    <source>
        <strain evidence="1 2">NBRC 13935</strain>
    </source>
</reference>
<dbReference type="AlphaFoldDB" id="A0A0C9N3E2"/>
<evidence type="ECO:0000313" key="2">
    <source>
        <dbReference type="Proteomes" id="UP000032025"/>
    </source>
</evidence>
<comment type="caution">
    <text evidence="1">The sequence shown here is derived from an EMBL/GenBank/DDBJ whole genome shotgun (WGS) entry which is preliminary data.</text>
</comment>
<accession>A0A0C9N3E2</accession>
<organism evidence="1 2">
    <name type="scientific">Sphingomonas paucimobilis NBRC 13935</name>
    <dbReference type="NCBI Taxonomy" id="1219050"/>
    <lineage>
        <taxon>Bacteria</taxon>
        <taxon>Pseudomonadati</taxon>
        <taxon>Pseudomonadota</taxon>
        <taxon>Alphaproteobacteria</taxon>
        <taxon>Sphingomonadales</taxon>
        <taxon>Sphingomonadaceae</taxon>
        <taxon>Sphingomonas</taxon>
    </lineage>
</organism>
<name>A0A0C9N3E2_SPHPI</name>
<proteinExistence type="predicted"/>
<dbReference type="GeneID" id="78528707"/>
<protein>
    <submittedName>
        <fullName evidence="1">DNA, contig: SP630</fullName>
    </submittedName>
</protein>
<gene>
    <name evidence="1" type="ORF">SP6_30_02700</name>
</gene>